<dbReference type="SMART" id="SM00490">
    <property type="entry name" value="HELICc"/>
    <property type="match status" value="1"/>
</dbReference>
<dbReference type="Pfam" id="PF00271">
    <property type="entry name" value="Helicase_C"/>
    <property type="match status" value="1"/>
</dbReference>
<comment type="caution">
    <text evidence="9">The sequence shown here is derived from an EMBL/GenBank/DDBJ whole genome shotgun (WGS) entry which is preliminary data.</text>
</comment>
<evidence type="ECO:0000259" key="6">
    <source>
        <dbReference type="PROSITE" id="PS51192"/>
    </source>
</evidence>
<feature type="compositionally biased region" description="Polar residues" evidence="5">
    <location>
        <begin position="644"/>
        <end position="659"/>
    </location>
</feature>
<dbReference type="InterPro" id="IPR049730">
    <property type="entry name" value="SNF2/RAD54-like_C"/>
</dbReference>
<dbReference type="AlphaFoldDB" id="A0A8S1NWJ0"/>
<dbReference type="PROSITE" id="PS51194">
    <property type="entry name" value="HELICASE_CTER"/>
    <property type="match status" value="1"/>
</dbReference>
<evidence type="ECO:0000256" key="2">
    <source>
        <dbReference type="ARBA" id="ARBA00022801"/>
    </source>
</evidence>
<keyword evidence="2" id="KW-0378">Hydrolase</keyword>
<dbReference type="Pfam" id="PF00176">
    <property type="entry name" value="SNF2-rel_dom"/>
    <property type="match status" value="1"/>
</dbReference>
<feature type="domain" description="Helicase ATP-binding" evidence="6">
    <location>
        <begin position="142"/>
        <end position="298"/>
    </location>
</feature>
<dbReference type="GO" id="GO:0006281">
    <property type="term" value="P:DNA repair"/>
    <property type="evidence" value="ECO:0007669"/>
    <property type="project" value="TreeGrafter"/>
</dbReference>
<dbReference type="PROSITE" id="PS51467">
    <property type="entry name" value="HARP"/>
    <property type="match status" value="1"/>
</dbReference>
<dbReference type="GO" id="GO:0005524">
    <property type="term" value="F:ATP binding"/>
    <property type="evidence" value="ECO:0007669"/>
    <property type="project" value="UniProtKB-KW"/>
</dbReference>
<keyword evidence="1" id="KW-0547">Nucleotide-binding</keyword>
<dbReference type="InterPro" id="IPR010003">
    <property type="entry name" value="HARP_dom"/>
</dbReference>
<dbReference type="InterPro" id="IPR000330">
    <property type="entry name" value="SNF2_N"/>
</dbReference>
<reference evidence="9" key="1">
    <citation type="submission" date="2021-01" db="EMBL/GenBank/DDBJ databases">
        <authorList>
            <consortium name="Genoscope - CEA"/>
            <person name="William W."/>
        </authorList>
    </citation>
    <scope>NUCLEOTIDE SEQUENCE</scope>
</reference>
<evidence type="ECO:0000256" key="1">
    <source>
        <dbReference type="ARBA" id="ARBA00022741"/>
    </source>
</evidence>
<evidence type="ECO:0000256" key="4">
    <source>
        <dbReference type="ARBA" id="ARBA00022840"/>
    </source>
</evidence>
<dbReference type="InterPro" id="IPR014001">
    <property type="entry name" value="Helicase_ATP-bd"/>
</dbReference>
<feature type="compositionally biased region" description="Low complexity" evidence="5">
    <location>
        <begin position="743"/>
        <end position="753"/>
    </location>
</feature>
<dbReference type="CDD" id="cd18010">
    <property type="entry name" value="DEXHc_HARP_SMARCAL1"/>
    <property type="match status" value="1"/>
</dbReference>
<dbReference type="EMBL" id="CAJJDN010000065">
    <property type="protein sequence ID" value="CAD8095659.1"/>
    <property type="molecule type" value="Genomic_DNA"/>
</dbReference>
<keyword evidence="4" id="KW-0067">ATP-binding</keyword>
<feature type="region of interest" description="Disordered" evidence="5">
    <location>
        <begin position="732"/>
        <end position="768"/>
    </location>
</feature>
<feature type="domain" description="Helicase C-terminal" evidence="7">
    <location>
        <begin position="428"/>
        <end position="580"/>
    </location>
</feature>
<dbReference type="CDD" id="cd18793">
    <property type="entry name" value="SF2_C_SNF"/>
    <property type="match status" value="1"/>
</dbReference>
<feature type="region of interest" description="Disordered" evidence="5">
    <location>
        <begin position="637"/>
        <end position="659"/>
    </location>
</feature>
<dbReference type="GO" id="GO:0004386">
    <property type="term" value="F:helicase activity"/>
    <property type="evidence" value="ECO:0007669"/>
    <property type="project" value="UniProtKB-KW"/>
</dbReference>
<dbReference type="PANTHER" id="PTHR45766">
    <property type="entry name" value="DNA ANNEALING HELICASE AND ENDONUCLEASE ZRANB3 FAMILY MEMBER"/>
    <property type="match status" value="1"/>
</dbReference>
<gene>
    <name evidence="9" type="ORF">PSON_ATCC_30995.1.T0650025</name>
</gene>
<dbReference type="PANTHER" id="PTHR45766:SF3">
    <property type="entry name" value="DNA ANNEALING HELICASE AND ENDONUCLEASE ZRANB3"/>
    <property type="match status" value="1"/>
</dbReference>
<sequence length="768" mass="88557">MQYSNANKNKFQQIQKQELNFQLLDENRVFMTGTFTAFTEDVKSFIKQNNGYFQNLDGEKGWIIPIGNYQNLITSLRQQQTEVVIKQLPQLLQKLQNLNMKEIKYFDNGQLITLKYDNQICYEKIDKTLHETLYQYQRDCVKQGLKFNGRILIADDMGVGKTVQSLALASMYRQNWPLLIMCPSPLRLNWQDEIIHWLKIHKTEIQIINCGKEGIRMNAKIVIVSYDICAKIKENLMNRKFSICIADECHYLKSSQAIRSQACVPILRQCMQTILLTGTPALAKPKDLFNLLNIIRPDIFGNFKEFGYRYCDPKLSRFTKGIDFDGASNLKELHFLLTNYIMIRRLKKDVLSQLPEKRRVKVRIAGDSSQVKQIGALLHQLGNMDIQQLINKDSIFQDQSKDQSDQMFTVNTILQKCYMLTGQAKIKAIKDYINTLFENDIKFLFFAHHKDVLDAVQEYCVQNEIQYMRIDGSVGIEQRHQNVQMFQNNDEIRIAILSITSANYGITLTAASTIVFGEMHWTPAIMMQAEDRAHRIGQAQCVDCHYLIGDGTLDDHIFNKIENKINTVSNFIDGQKQNLGALEFSAEEALIKGASKPSLFTDKSESILQEVNVQSSSLQTLTEDDMEEIYQLLESRTKEKQDQPTESEQLSLQQETNKNGQVDLSSQIKNQCQSLKQQLMDKYLSSNKVKKEVIEDNKEFNQIQKVIEKNQQLSYGKPPLKLSYEYLQSRLNGDSKSTESGQKKQLIKLNNQQPIPQIKIDPLDQNAN</sequence>
<dbReference type="GO" id="GO:0004520">
    <property type="term" value="F:DNA endonuclease activity"/>
    <property type="evidence" value="ECO:0007669"/>
    <property type="project" value="TreeGrafter"/>
</dbReference>
<dbReference type="FunFam" id="3.40.50.10810:FF:000073">
    <property type="entry name" value="DNA helicase, putative"/>
    <property type="match status" value="1"/>
</dbReference>
<dbReference type="SMART" id="SM00487">
    <property type="entry name" value="DEXDc"/>
    <property type="match status" value="1"/>
</dbReference>
<dbReference type="GO" id="GO:0016787">
    <property type="term" value="F:hydrolase activity"/>
    <property type="evidence" value="ECO:0007669"/>
    <property type="project" value="UniProtKB-KW"/>
</dbReference>
<dbReference type="OrthoDB" id="309679at2759"/>
<keyword evidence="10" id="KW-1185">Reference proteome</keyword>
<evidence type="ECO:0000256" key="3">
    <source>
        <dbReference type="ARBA" id="ARBA00022806"/>
    </source>
</evidence>
<evidence type="ECO:0000313" key="9">
    <source>
        <dbReference type="EMBL" id="CAD8095659.1"/>
    </source>
</evidence>
<organism evidence="9 10">
    <name type="scientific">Paramecium sonneborni</name>
    <dbReference type="NCBI Taxonomy" id="65129"/>
    <lineage>
        <taxon>Eukaryota</taxon>
        <taxon>Sar</taxon>
        <taxon>Alveolata</taxon>
        <taxon>Ciliophora</taxon>
        <taxon>Intramacronucleata</taxon>
        <taxon>Oligohymenophorea</taxon>
        <taxon>Peniculida</taxon>
        <taxon>Parameciidae</taxon>
        <taxon>Paramecium</taxon>
    </lineage>
</organism>
<evidence type="ECO:0000256" key="5">
    <source>
        <dbReference type="SAM" id="MobiDB-lite"/>
    </source>
</evidence>
<evidence type="ECO:0000259" key="7">
    <source>
        <dbReference type="PROSITE" id="PS51194"/>
    </source>
</evidence>
<evidence type="ECO:0000259" key="8">
    <source>
        <dbReference type="PROSITE" id="PS51467"/>
    </source>
</evidence>
<keyword evidence="3" id="KW-0347">Helicase</keyword>
<dbReference type="Proteomes" id="UP000692954">
    <property type="component" value="Unassembled WGS sequence"/>
</dbReference>
<dbReference type="InterPro" id="IPR001650">
    <property type="entry name" value="Helicase_C-like"/>
</dbReference>
<accession>A0A8S1NWJ0</accession>
<proteinExistence type="predicted"/>
<dbReference type="GO" id="GO:0031297">
    <property type="term" value="P:replication fork processing"/>
    <property type="evidence" value="ECO:0007669"/>
    <property type="project" value="TreeGrafter"/>
</dbReference>
<protein>
    <submittedName>
        <fullName evidence="9">Uncharacterized protein</fullName>
    </submittedName>
</protein>
<feature type="domain" description="HARP" evidence="8">
    <location>
        <begin position="10"/>
        <end position="89"/>
    </location>
</feature>
<dbReference type="PROSITE" id="PS51192">
    <property type="entry name" value="HELICASE_ATP_BIND_1"/>
    <property type="match status" value="1"/>
</dbReference>
<name>A0A8S1NWJ0_9CILI</name>
<evidence type="ECO:0000313" key="10">
    <source>
        <dbReference type="Proteomes" id="UP000692954"/>
    </source>
</evidence>
<dbReference type="GO" id="GO:0043596">
    <property type="term" value="C:nuclear replication fork"/>
    <property type="evidence" value="ECO:0007669"/>
    <property type="project" value="TreeGrafter"/>
</dbReference>